<evidence type="ECO:0000259" key="1">
    <source>
        <dbReference type="Pfam" id="PF01337"/>
    </source>
</evidence>
<reference evidence="2" key="1">
    <citation type="submission" date="2016-10" db="EMBL/GenBank/DDBJ databases">
        <title>Sequence of Gallionella enrichment culture.</title>
        <authorList>
            <person name="Poehlein A."/>
            <person name="Muehling M."/>
            <person name="Daniel R."/>
        </authorList>
    </citation>
    <scope>NUCLEOTIDE SEQUENCE</scope>
</reference>
<dbReference type="Pfam" id="PF01337">
    <property type="entry name" value="Barstar"/>
    <property type="match status" value="1"/>
</dbReference>
<feature type="domain" description="Barstar (barnase inhibitor)" evidence="1">
    <location>
        <begin position="37"/>
        <end position="123"/>
    </location>
</feature>
<protein>
    <submittedName>
        <fullName evidence="2">Barstar (Barnase inhibitor)</fullName>
    </submittedName>
</protein>
<dbReference type="InterPro" id="IPR035905">
    <property type="entry name" value="Barstar-like_sf"/>
</dbReference>
<proteinExistence type="predicted"/>
<dbReference type="EMBL" id="MLJW01000030">
    <property type="protein sequence ID" value="OIR08704.1"/>
    <property type="molecule type" value="Genomic_DNA"/>
</dbReference>
<dbReference type="InterPro" id="IPR000468">
    <property type="entry name" value="Barstar"/>
</dbReference>
<organism evidence="2">
    <name type="scientific">mine drainage metagenome</name>
    <dbReference type="NCBI Taxonomy" id="410659"/>
    <lineage>
        <taxon>unclassified sequences</taxon>
        <taxon>metagenomes</taxon>
        <taxon>ecological metagenomes</taxon>
    </lineage>
</organism>
<comment type="caution">
    <text evidence="2">The sequence shown here is derived from an EMBL/GenBank/DDBJ whole genome shotgun (WGS) entry which is preliminary data.</text>
</comment>
<dbReference type="AlphaFoldDB" id="A0A1J5SXC6"/>
<dbReference type="Gene3D" id="3.30.370.10">
    <property type="entry name" value="Barstar-like"/>
    <property type="match status" value="1"/>
</dbReference>
<evidence type="ECO:0000313" key="2">
    <source>
        <dbReference type="EMBL" id="OIR08704.1"/>
    </source>
</evidence>
<accession>A0A1J5SXC6</accession>
<sequence>MGDLCRRLKDVSEAGIYRLNCPAEDLRASATEGGFIVFEADIANASGKGEVLAELARAIAAPDWFGHNWDALADALGDLSWCPASGYVLLLHGDPSGEAVLGDILDATISFWKLNGKAFWVFIA</sequence>
<name>A0A1J5SXC6_9ZZZZ</name>
<gene>
    <name evidence="2" type="ORF">GALL_90880</name>
</gene>
<dbReference type="SUPFAM" id="SSF52038">
    <property type="entry name" value="Barstar-related"/>
    <property type="match status" value="1"/>
</dbReference>